<name>A0A835D3C3_TETSI</name>
<evidence type="ECO:0000313" key="2">
    <source>
        <dbReference type="Proteomes" id="UP000655225"/>
    </source>
</evidence>
<accession>A0A835D3C3</accession>
<dbReference type="EMBL" id="JABCRI010000019">
    <property type="protein sequence ID" value="KAF8388978.1"/>
    <property type="molecule type" value="Genomic_DNA"/>
</dbReference>
<evidence type="ECO:0000313" key="1">
    <source>
        <dbReference type="EMBL" id="KAF8388978.1"/>
    </source>
</evidence>
<organism evidence="1 2">
    <name type="scientific">Tetracentron sinense</name>
    <name type="common">Spur-leaf</name>
    <dbReference type="NCBI Taxonomy" id="13715"/>
    <lineage>
        <taxon>Eukaryota</taxon>
        <taxon>Viridiplantae</taxon>
        <taxon>Streptophyta</taxon>
        <taxon>Embryophyta</taxon>
        <taxon>Tracheophyta</taxon>
        <taxon>Spermatophyta</taxon>
        <taxon>Magnoliopsida</taxon>
        <taxon>Trochodendrales</taxon>
        <taxon>Trochodendraceae</taxon>
        <taxon>Tetracentron</taxon>
    </lineage>
</organism>
<dbReference type="Proteomes" id="UP000655225">
    <property type="component" value="Unassembled WGS sequence"/>
</dbReference>
<sequence>MGIGWLPWRFSSRRWPPSLIPASHLLSGQSLWGRQSIGISNFKSLPVSQSRWLIIFLLFHYLVLLGRQRGQVCS</sequence>
<keyword evidence="2" id="KW-1185">Reference proteome</keyword>
<protein>
    <submittedName>
        <fullName evidence="1">Uncharacterized protein</fullName>
    </submittedName>
</protein>
<proteinExistence type="predicted"/>
<gene>
    <name evidence="1" type="ORF">HHK36_025662</name>
</gene>
<comment type="caution">
    <text evidence="1">The sequence shown here is derived from an EMBL/GenBank/DDBJ whole genome shotgun (WGS) entry which is preliminary data.</text>
</comment>
<dbReference type="AlphaFoldDB" id="A0A835D3C3"/>
<reference evidence="1 2" key="1">
    <citation type="submission" date="2020-04" db="EMBL/GenBank/DDBJ databases">
        <title>Plant Genome Project.</title>
        <authorList>
            <person name="Zhang R.-G."/>
        </authorList>
    </citation>
    <scope>NUCLEOTIDE SEQUENCE [LARGE SCALE GENOMIC DNA]</scope>
    <source>
        <strain evidence="1">YNK0</strain>
        <tissue evidence="1">Leaf</tissue>
    </source>
</reference>